<reference evidence="2 3" key="1">
    <citation type="journal article" date="2014" name="BMC Genomics">
        <title>Genome and secretome analysis of the hemibiotrophic fungal pathogen, Moniliophthora roreri, which causes frosty pod rot disease of cacao: mechanisms of the biotrophic and necrotrophic phases.</title>
        <authorList>
            <person name="Meinhardt L.W."/>
            <person name="Costa G.G.L."/>
            <person name="Thomazella D.P.T."/>
            <person name="Teixeira P.J.P.L."/>
            <person name="Carazzolle M.F."/>
            <person name="Schuster S.C."/>
            <person name="Carlson J.E."/>
            <person name="Guiltinan M.J."/>
            <person name="Mieczkowski P."/>
            <person name="Farmer A."/>
            <person name="Ramaraj T."/>
            <person name="Crozier J."/>
            <person name="Davis R.E."/>
            <person name="Shao J."/>
            <person name="Melnick R.L."/>
            <person name="Pereira G.A.G."/>
            <person name="Bailey B.A."/>
        </authorList>
    </citation>
    <scope>NUCLEOTIDE SEQUENCE [LARGE SCALE GENOMIC DNA]</scope>
    <source>
        <strain evidence="2 3">MCA 2997</strain>
    </source>
</reference>
<feature type="region of interest" description="Disordered" evidence="1">
    <location>
        <begin position="347"/>
        <end position="366"/>
    </location>
</feature>
<keyword evidence="3" id="KW-1185">Reference proteome</keyword>
<dbReference type="EMBL" id="AWSO01002273">
    <property type="protein sequence ID" value="ESK81741.1"/>
    <property type="molecule type" value="Genomic_DNA"/>
</dbReference>
<feature type="region of interest" description="Disordered" evidence="1">
    <location>
        <begin position="145"/>
        <end position="274"/>
    </location>
</feature>
<protein>
    <submittedName>
        <fullName evidence="2">Uncharacterized protein</fullName>
    </submittedName>
</protein>
<evidence type="ECO:0000256" key="1">
    <source>
        <dbReference type="SAM" id="MobiDB-lite"/>
    </source>
</evidence>
<sequence>MSQSFTYDNLRPTAAQLLYLLNNTTYRERIIKAARETPFIDHLIGDYQFVQQQYQHFDRLMTAANLQLNRLAVDIAATGFVILGQLTITPPPPGERHLPQADWNILLNLPQRPLRTMSSSRVPEPHPPPSRSTVLIQTDSIDQNHLRVPSPELPQSPPPQPERQHPQNPSPGTLNSESNSAPRPNRSPLPEPSSTEPLPHPLVFLSQSQPTTTPRTPGPPGIGTPQLHPQSTPGTPPLGLSIPPPPNDPSPKNNADVATTEPRSPPSSSAPSPISIPEFINAINVVSGVTIHRTVETTSVRSATHTNLTISLNIAHDYEEANEFLSQGLFGVIQLLMALRRTTLIRPPSPTLPTSPTSTEDEEEEAPPVYTIVRITDNREPITLTTDDGEERTFVPVRYVNGATVFEAGTSNQNRS</sequence>
<evidence type="ECO:0000313" key="2">
    <source>
        <dbReference type="EMBL" id="ESK81741.1"/>
    </source>
</evidence>
<evidence type="ECO:0000313" key="3">
    <source>
        <dbReference type="Proteomes" id="UP000017559"/>
    </source>
</evidence>
<accession>V2WMI5</accession>
<feature type="compositionally biased region" description="Pro residues" evidence="1">
    <location>
        <begin position="151"/>
        <end position="161"/>
    </location>
</feature>
<dbReference type="Proteomes" id="UP000017559">
    <property type="component" value="Unassembled WGS sequence"/>
</dbReference>
<dbReference type="HOGENOM" id="CLU_046016_0_0_1"/>
<proteinExistence type="predicted"/>
<comment type="caution">
    <text evidence="2">The sequence shown here is derived from an EMBL/GenBank/DDBJ whole genome shotgun (WGS) entry which is preliminary data.</text>
</comment>
<name>V2WMI5_MONRO</name>
<dbReference type="KEGG" id="mrr:Moror_11554"/>
<gene>
    <name evidence="2" type="ORF">Moror_11554</name>
</gene>
<dbReference type="AlphaFoldDB" id="V2WMI5"/>
<organism evidence="2 3">
    <name type="scientific">Moniliophthora roreri (strain MCA 2997)</name>
    <name type="common">Cocoa frosty pod rot fungus</name>
    <name type="synonym">Crinipellis roreri</name>
    <dbReference type="NCBI Taxonomy" id="1381753"/>
    <lineage>
        <taxon>Eukaryota</taxon>
        <taxon>Fungi</taxon>
        <taxon>Dikarya</taxon>
        <taxon>Basidiomycota</taxon>
        <taxon>Agaricomycotina</taxon>
        <taxon>Agaricomycetes</taxon>
        <taxon>Agaricomycetidae</taxon>
        <taxon>Agaricales</taxon>
        <taxon>Marasmiineae</taxon>
        <taxon>Marasmiaceae</taxon>
        <taxon>Moniliophthora</taxon>
    </lineage>
</organism>
<feature type="compositionally biased region" description="Polar residues" evidence="1">
    <location>
        <begin position="170"/>
        <end position="182"/>
    </location>
</feature>